<keyword evidence="3" id="KW-1185">Reference proteome</keyword>
<organism evidence="2 3">
    <name type="scientific">Zizania palustris</name>
    <name type="common">Northern wild rice</name>
    <dbReference type="NCBI Taxonomy" id="103762"/>
    <lineage>
        <taxon>Eukaryota</taxon>
        <taxon>Viridiplantae</taxon>
        <taxon>Streptophyta</taxon>
        <taxon>Embryophyta</taxon>
        <taxon>Tracheophyta</taxon>
        <taxon>Spermatophyta</taxon>
        <taxon>Magnoliopsida</taxon>
        <taxon>Liliopsida</taxon>
        <taxon>Poales</taxon>
        <taxon>Poaceae</taxon>
        <taxon>BOP clade</taxon>
        <taxon>Oryzoideae</taxon>
        <taxon>Oryzeae</taxon>
        <taxon>Zizaniinae</taxon>
        <taxon>Zizania</taxon>
    </lineage>
</organism>
<gene>
    <name evidence="2" type="ORF">GUJ93_ZPchr0009g522</name>
</gene>
<proteinExistence type="predicted"/>
<keyword evidence="1" id="KW-1133">Transmembrane helix</keyword>
<dbReference type="EMBL" id="JAAALK010000289">
    <property type="protein sequence ID" value="KAG8048516.1"/>
    <property type="molecule type" value="Genomic_DNA"/>
</dbReference>
<reference evidence="2" key="1">
    <citation type="journal article" date="2021" name="bioRxiv">
        <title>Whole Genome Assembly and Annotation of Northern Wild Rice, Zizania palustris L., Supports a Whole Genome Duplication in the Zizania Genus.</title>
        <authorList>
            <person name="Haas M."/>
            <person name="Kono T."/>
            <person name="Macchietto M."/>
            <person name="Millas R."/>
            <person name="McGilp L."/>
            <person name="Shao M."/>
            <person name="Duquette J."/>
            <person name="Hirsch C.N."/>
            <person name="Kimball J."/>
        </authorList>
    </citation>
    <scope>NUCLEOTIDE SEQUENCE</scope>
    <source>
        <tissue evidence="2">Fresh leaf tissue</tissue>
    </source>
</reference>
<protein>
    <submittedName>
        <fullName evidence="2">Uncharacterized protein</fullName>
    </submittedName>
</protein>
<sequence>MRIGHVPATILVYGFFFPFWLTEIHLGFYRLEASSVNVNLSIVPEESINAVYSEPSSTGLPFAQKLSNEFSISLATDKPMDMSKPKTSGVNGSYNVLKLSEASVESAGAKAAACRTLSVLASLSDKGIKVFFLYLFVHVLANGVLKGESRVVLRLIHK</sequence>
<dbReference type="AlphaFoldDB" id="A0A8J5S1T2"/>
<keyword evidence="1" id="KW-0812">Transmembrane</keyword>
<evidence type="ECO:0000256" key="1">
    <source>
        <dbReference type="SAM" id="Phobius"/>
    </source>
</evidence>
<keyword evidence="1" id="KW-0472">Membrane</keyword>
<dbReference type="Proteomes" id="UP000729402">
    <property type="component" value="Unassembled WGS sequence"/>
</dbReference>
<accession>A0A8J5S1T2</accession>
<comment type="caution">
    <text evidence="2">The sequence shown here is derived from an EMBL/GenBank/DDBJ whole genome shotgun (WGS) entry which is preliminary data.</text>
</comment>
<reference evidence="2" key="2">
    <citation type="submission" date="2021-02" db="EMBL/GenBank/DDBJ databases">
        <authorList>
            <person name="Kimball J.A."/>
            <person name="Haas M.W."/>
            <person name="Macchietto M."/>
            <person name="Kono T."/>
            <person name="Duquette J."/>
            <person name="Shao M."/>
        </authorList>
    </citation>
    <scope>NUCLEOTIDE SEQUENCE</scope>
    <source>
        <tissue evidence="2">Fresh leaf tissue</tissue>
    </source>
</reference>
<evidence type="ECO:0000313" key="2">
    <source>
        <dbReference type="EMBL" id="KAG8048516.1"/>
    </source>
</evidence>
<evidence type="ECO:0000313" key="3">
    <source>
        <dbReference type="Proteomes" id="UP000729402"/>
    </source>
</evidence>
<name>A0A8J5S1T2_ZIZPA</name>
<feature type="transmembrane region" description="Helical" evidence="1">
    <location>
        <begin position="12"/>
        <end position="31"/>
    </location>
</feature>